<evidence type="ECO:0000256" key="3">
    <source>
        <dbReference type="RuleBase" id="RU363034"/>
    </source>
</evidence>
<dbReference type="GO" id="GO:0004252">
    <property type="term" value="F:serine-type endopeptidase activity"/>
    <property type="evidence" value="ECO:0007669"/>
    <property type="project" value="InterPro"/>
</dbReference>
<dbReference type="InterPro" id="IPR043504">
    <property type="entry name" value="Peptidase_S1_PA_chymotrypsin"/>
</dbReference>
<evidence type="ECO:0000256" key="2">
    <source>
        <dbReference type="ARBA" id="ARBA00023157"/>
    </source>
</evidence>
<keyword evidence="3" id="KW-0720">Serine protease</keyword>
<feature type="signal peptide" evidence="4">
    <location>
        <begin position="1"/>
        <end position="31"/>
    </location>
</feature>
<dbReference type="RefSeq" id="WP_171218106.1">
    <property type="nucleotide sequence ID" value="NZ_JABEPP010000002.1"/>
</dbReference>
<reference evidence="6 7" key="1">
    <citation type="submission" date="2020-04" db="EMBL/GenBank/DDBJ databases">
        <title>Enterovirga sp. isolate from soil.</title>
        <authorList>
            <person name="Chea S."/>
            <person name="Kim D.-U."/>
        </authorList>
    </citation>
    <scope>NUCLEOTIDE SEQUENCE [LARGE SCALE GENOMIC DNA]</scope>
    <source>
        <strain evidence="6 7">DB1703</strain>
    </source>
</reference>
<keyword evidence="2" id="KW-1015">Disulfide bond</keyword>
<keyword evidence="3" id="KW-0378">Hydrolase</keyword>
<sequence length="256" mass="26193">MSPKFSDRPRRIRRCAAAAALLLTGLQPASAVVGGSENSGPLARSSVMVLNSRGGVCSGVVVARDVVLTAAHCVAGQGEFRVHWRGEDGQPVLVEPASRALHPLYVSGAVAERRRSIDLALLRMPGDLPGRFGPVALAGGAPAKGEPVTLGGYGVAREGDARSTGTFRTAGLAVVEPYGRSTILLWASAGRGTGACEGDSGGPIANASGSVAAVTSWAAGERKGGCGTMSQGVLLGPQRGWIDRTLTAWGRAAEWR</sequence>
<protein>
    <submittedName>
        <fullName evidence="6">S1 family peptidase</fullName>
    </submittedName>
</protein>
<dbReference type="PANTHER" id="PTHR24276:SF98">
    <property type="entry name" value="FI18310P1-RELATED"/>
    <property type="match status" value="1"/>
</dbReference>
<dbReference type="GO" id="GO:0006508">
    <property type="term" value="P:proteolysis"/>
    <property type="evidence" value="ECO:0007669"/>
    <property type="project" value="UniProtKB-KW"/>
</dbReference>
<evidence type="ECO:0000313" key="6">
    <source>
        <dbReference type="EMBL" id="NNM72653.1"/>
    </source>
</evidence>
<dbReference type="AlphaFoldDB" id="A0A849IFH4"/>
<proteinExistence type="inferred from homology"/>
<evidence type="ECO:0000256" key="4">
    <source>
        <dbReference type="SAM" id="SignalP"/>
    </source>
</evidence>
<keyword evidence="3" id="KW-0645">Protease</keyword>
<dbReference type="InterPro" id="IPR001254">
    <property type="entry name" value="Trypsin_dom"/>
</dbReference>
<dbReference type="SUPFAM" id="SSF50494">
    <property type="entry name" value="Trypsin-like serine proteases"/>
    <property type="match status" value="1"/>
</dbReference>
<dbReference type="Pfam" id="PF00089">
    <property type="entry name" value="Trypsin"/>
    <property type="match status" value="1"/>
</dbReference>
<name>A0A849IFH4_9HYPH</name>
<dbReference type="InterPro" id="IPR033116">
    <property type="entry name" value="TRYPSIN_SER"/>
</dbReference>
<evidence type="ECO:0000256" key="1">
    <source>
        <dbReference type="ARBA" id="ARBA00007664"/>
    </source>
</evidence>
<accession>A0A849IFH4</accession>
<evidence type="ECO:0000313" key="7">
    <source>
        <dbReference type="Proteomes" id="UP000564885"/>
    </source>
</evidence>
<dbReference type="PROSITE" id="PS00134">
    <property type="entry name" value="TRYPSIN_HIS"/>
    <property type="match status" value="1"/>
</dbReference>
<feature type="domain" description="Peptidase S1" evidence="5">
    <location>
        <begin position="32"/>
        <end position="256"/>
    </location>
</feature>
<dbReference type="SMART" id="SM00020">
    <property type="entry name" value="Tryp_SPc"/>
    <property type="match status" value="1"/>
</dbReference>
<dbReference type="PANTHER" id="PTHR24276">
    <property type="entry name" value="POLYSERASE-RELATED"/>
    <property type="match status" value="1"/>
</dbReference>
<evidence type="ECO:0000259" key="5">
    <source>
        <dbReference type="PROSITE" id="PS50240"/>
    </source>
</evidence>
<dbReference type="InterPro" id="IPR018114">
    <property type="entry name" value="TRYPSIN_HIS"/>
</dbReference>
<dbReference type="PROSITE" id="PS50240">
    <property type="entry name" value="TRYPSIN_DOM"/>
    <property type="match status" value="1"/>
</dbReference>
<dbReference type="Proteomes" id="UP000564885">
    <property type="component" value="Unassembled WGS sequence"/>
</dbReference>
<comment type="similarity">
    <text evidence="1">Belongs to the peptidase S1 family.</text>
</comment>
<dbReference type="InterPro" id="IPR009003">
    <property type="entry name" value="Peptidase_S1_PA"/>
</dbReference>
<dbReference type="PRINTS" id="PR00722">
    <property type="entry name" value="CHYMOTRYPSIN"/>
</dbReference>
<dbReference type="Gene3D" id="2.40.10.10">
    <property type="entry name" value="Trypsin-like serine proteases"/>
    <property type="match status" value="2"/>
</dbReference>
<gene>
    <name evidence="6" type="ORF">HJG44_09680</name>
</gene>
<dbReference type="PROSITE" id="PS00135">
    <property type="entry name" value="TRYPSIN_SER"/>
    <property type="match status" value="1"/>
</dbReference>
<keyword evidence="4" id="KW-0732">Signal</keyword>
<organism evidence="6 7">
    <name type="scientific">Enterovirga aerilata</name>
    <dbReference type="NCBI Taxonomy" id="2730920"/>
    <lineage>
        <taxon>Bacteria</taxon>
        <taxon>Pseudomonadati</taxon>
        <taxon>Pseudomonadota</taxon>
        <taxon>Alphaproteobacteria</taxon>
        <taxon>Hyphomicrobiales</taxon>
        <taxon>Methylobacteriaceae</taxon>
        <taxon>Enterovirga</taxon>
    </lineage>
</organism>
<dbReference type="InterPro" id="IPR001314">
    <property type="entry name" value="Peptidase_S1A"/>
</dbReference>
<dbReference type="EMBL" id="JABEPP010000002">
    <property type="protein sequence ID" value="NNM72653.1"/>
    <property type="molecule type" value="Genomic_DNA"/>
</dbReference>
<dbReference type="InterPro" id="IPR050430">
    <property type="entry name" value="Peptidase_S1"/>
</dbReference>
<comment type="caution">
    <text evidence="6">The sequence shown here is derived from an EMBL/GenBank/DDBJ whole genome shotgun (WGS) entry which is preliminary data.</text>
</comment>
<keyword evidence="7" id="KW-1185">Reference proteome</keyword>
<feature type="chain" id="PRO_5032378007" evidence="4">
    <location>
        <begin position="32"/>
        <end position="256"/>
    </location>
</feature>